<feature type="domain" description="Inner membrane protein YgaP-like transmembrane" evidence="2">
    <location>
        <begin position="2"/>
        <end position="57"/>
    </location>
</feature>
<dbReference type="Pfam" id="PF11127">
    <property type="entry name" value="YgaP-like_TM"/>
    <property type="match status" value="1"/>
</dbReference>
<protein>
    <recommendedName>
        <fullName evidence="2">Inner membrane protein YgaP-like transmembrane domain-containing protein</fullName>
    </recommendedName>
</protein>
<dbReference type="Gene3D" id="6.10.140.1340">
    <property type="match status" value="1"/>
</dbReference>
<keyword evidence="1" id="KW-1133">Transmembrane helix</keyword>
<gene>
    <name evidence="3" type="ORF">OZSIB_3651</name>
</gene>
<dbReference type="EMBL" id="QOQW01000008">
    <property type="protein sequence ID" value="RCK80147.1"/>
    <property type="molecule type" value="Genomic_DNA"/>
</dbReference>
<feature type="transmembrane region" description="Helical" evidence="1">
    <location>
        <begin position="30"/>
        <end position="50"/>
    </location>
</feature>
<evidence type="ECO:0000313" key="4">
    <source>
        <dbReference type="Proteomes" id="UP000252355"/>
    </source>
</evidence>
<evidence type="ECO:0000313" key="3">
    <source>
        <dbReference type="EMBL" id="RCK80147.1"/>
    </source>
</evidence>
<proteinExistence type="predicted"/>
<name>A0A367ZQM9_9BACT</name>
<keyword evidence="1" id="KW-0812">Transmembrane</keyword>
<evidence type="ECO:0000256" key="1">
    <source>
        <dbReference type="SAM" id="Phobius"/>
    </source>
</evidence>
<reference evidence="3 4" key="1">
    <citation type="submission" date="2018-05" db="EMBL/GenBank/DDBJ databases">
        <title>A metagenomic window into the 2 km-deep terrestrial subsurface aquifer revealed taxonomically and functionally diverse microbial community comprising novel uncultured bacterial lineages.</title>
        <authorList>
            <person name="Kadnikov V.V."/>
            <person name="Mardanov A.V."/>
            <person name="Beletsky A.V."/>
            <person name="Banks D."/>
            <person name="Pimenov N.V."/>
            <person name="Frank Y.A."/>
            <person name="Karnachuk O.V."/>
            <person name="Ravin N.V."/>
        </authorList>
    </citation>
    <scope>NUCLEOTIDE SEQUENCE [LARGE SCALE GENOMIC DNA]</scope>
    <source>
        <strain evidence="3">BY5</strain>
    </source>
</reference>
<dbReference type="Proteomes" id="UP000252355">
    <property type="component" value="Unassembled WGS sequence"/>
</dbReference>
<organism evidence="3 4">
    <name type="scientific">Candidatus Ozemobacter sibiricus</name>
    <dbReference type="NCBI Taxonomy" id="2268124"/>
    <lineage>
        <taxon>Bacteria</taxon>
        <taxon>Candidatus Ozemobacteria</taxon>
        <taxon>Candidatus Ozemobacterales</taxon>
        <taxon>Candidatus Ozemobacteraceae</taxon>
        <taxon>Candidatus Ozemobacter</taxon>
    </lineage>
</organism>
<sequence length="73" mass="8089">MKTEQIVRLVAGTMVTASVILSQFHHPAWALLTIFVGLNLFQSALTRWCLLEDILRLAGFESCCAEAPARKEA</sequence>
<dbReference type="AlphaFoldDB" id="A0A367ZQM9"/>
<feature type="transmembrane region" description="Helical" evidence="1">
    <location>
        <begin position="7"/>
        <end position="24"/>
    </location>
</feature>
<accession>A0A367ZQM9</accession>
<dbReference type="InterPro" id="IPR021309">
    <property type="entry name" value="YgaP-like_TM"/>
</dbReference>
<evidence type="ECO:0000259" key="2">
    <source>
        <dbReference type="Pfam" id="PF11127"/>
    </source>
</evidence>
<keyword evidence="1" id="KW-0472">Membrane</keyword>
<comment type="caution">
    <text evidence="3">The sequence shown here is derived from an EMBL/GenBank/DDBJ whole genome shotgun (WGS) entry which is preliminary data.</text>
</comment>